<dbReference type="Proteomes" id="UP000310541">
    <property type="component" value="Unassembled WGS sequence"/>
</dbReference>
<organism evidence="2 3">
    <name type="scientific">Guptibacillus hwajinpoensis</name>
    <dbReference type="NCBI Taxonomy" id="208199"/>
    <lineage>
        <taxon>Bacteria</taxon>
        <taxon>Bacillati</taxon>
        <taxon>Bacillota</taxon>
        <taxon>Bacilli</taxon>
        <taxon>Bacillales</taxon>
        <taxon>Guptibacillaceae</taxon>
        <taxon>Guptibacillus</taxon>
    </lineage>
</organism>
<feature type="transmembrane region" description="Helical" evidence="1">
    <location>
        <begin position="23"/>
        <end position="44"/>
    </location>
</feature>
<keyword evidence="1" id="KW-1133">Transmembrane helix</keyword>
<comment type="caution">
    <text evidence="2">The sequence shown here is derived from an EMBL/GenBank/DDBJ whole genome shotgun (WGS) entry which is preliminary data.</text>
</comment>
<dbReference type="AlphaFoldDB" id="A0A4U1MNP7"/>
<keyword evidence="1" id="KW-0472">Membrane</keyword>
<evidence type="ECO:0000313" key="2">
    <source>
        <dbReference type="EMBL" id="TKD72110.1"/>
    </source>
</evidence>
<reference evidence="2 3" key="1">
    <citation type="submission" date="2019-04" db="EMBL/GenBank/DDBJ databases">
        <title>Genome sequence of Bacillus hwajinpoensis strain Y2.</title>
        <authorList>
            <person name="Fair J.L."/>
            <person name="Maclea K.S."/>
        </authorList>
    </citation>
    <scope>NUCLEOTIDE SEQUENCE [LARGE SCALE GENOMIC DNA]</scope>
    <source>
        <strain evidence="2 3">Y2</strain>
    </source>
</reference>
<gene>
    <name evidence="2" type="ORF">FBF83_04740</name>
</gene>
<keyword evidence="1" id="KW-0812">Transmembrane</keyword>
<name>A0A4U1MNP7_9BACL</name>
<evidence type="ECO:0000256" key="1">
    <source>
        <dbReference type="SAM" id="Phobius"/>
    </source>
</evidence>
<proteinExistence type="predicted"/>
<dbReference type="EMBL" id="SWFM01000001">
    <property type="protein sequence ID" value="TKD72110.1"/>
    <property type="molecule type" value="Genomic_DNA"/>
</dbReference>
<evidence type="ECO:0000313" key="3">
    <source>
        <dbReference type="Proteomes" id="UP000310541"/>
    </source>
</evidence>
<protein>
    <recommendedName>
        <fullName evidence="4">ABC transporter permease</fullName>
    </recommendedName>
</protein>
<accession>A0A4U1MNP7</accession>
<dbReference type="OrthoDB" id="9793824at2"/>
<sequence>MVGVQIQRIDGKRISIWTMIKRHLISAFVYLTPLLIGAIILTFLNDGPLRAIMTFNEIN</sequence>
<evidence type="ECO:0008006" key="4">
    <source>
        <dbReference type="Google" id="ProtNLM"/>
    </source>
</evidence>